<evidence type="ECO:0008006" key="4">
    <source>
        <dbReference type="Google" id="ProtNLM"/>
    </source>
</evidence>
<evidence type="ECO:0000256" key="1">
    <source>
        <dbReference type="SAM" id="SignalP"/>
    </source>
</evidence>
<dbReference type="RefSeq" id="WP_135613409.1">
    <property type="nucleotide sequence ID" value="NZ_RQFY01000001.1"/>
</dbReference>
<proteinExistence type="predicted"/>
<dbReference type="EMBL" id="RQFY01000001">
    <property type="protein sequence ID" value="TGL36468.1"/>
    <property type="molecule type" value="Genomic_DNA"/>
</dbReference>
<feature type="signal peptide" evidence="1">
    <location>
        <begin position="1"/>
        <end position="20"/>
    </location>
</feature>
<feature type="chain" id="PRO_5020321127" description="Lamin tail domain-containing protein" evidence="1">
    <location>
        <begin position="21"/>
        <end position="703"/>
    </location>
</feature>
<dbReference type="OrthoDB" id="343280at2"/>
<keyword evidence="3" id="KW-1185">Reference proteome</keyword>
<keyword evidence="1" id="KW-0732">Signal</keyword>
<dbReference type="AlphaFoldDB" id="A0A4R9JD55"/>
<accession>A0A4R9JD55</accession>
<comment type="caution">
    <text evidence="2">The sequence shown here is derived from an EMBL/GenBank/DDBJ whole genome shotgun (WGS) entry which is preliminary data.</text>
</comment>
<name>A0A4R9JD55_9LEPT</name>
<evidence type="ECO:0000313" key="3">
    <source>
        <dbReference type="Proteomes" id="UP000297871"/>
    </source>
</evidence>
<gene>
    <name evidence="2" type="ORF">EHQ52_00910</name>
</gene>
<reference evidence="2" key="1">
    <citation type="journal article" date="2019" name="PLoS Negl. Trop. Dis.">
        <title>Revisiting the worldwide diversity of Leptospira species in the environment.</title>
        <authorList>
            <person name="Vincent A.T."/>
            <person name="Schiettekatte O."/>
            <person name="Bourhy P."/>
            <person name="Veyrier F.J."/>
            <person name="Picardeau M."/>
        </authorList>
    </citation>
    <scope>NUCLEOTIDE SEQUENCE [LARGE SCALE GENOMIC DNA]</scope>
    <source>
        <strain evidence="2">201800265</strain>
    </source>
</reference>
<protein>
    <recommendedName>
        <fullName evidence="4">Lamin tail domain-containing protein</fullName>
    </recommendedName>
</protein>
<dbReference type="NCBIfam" id="NF047473">
    <property type="entry name" value="lipo_LIC11755"/>
    <property type="match status" value="1"/>
</dbReference>
<sequence length="703" mass="78299">MRTILLAFCLIIFFISASCKQDLGAELLWEDLEKSIQFQYNPNLAKDPKLISDLVHEDGRACFISGEDPNFKIRICISEDGISEFAQVVSAWKEGTLIPEFSSTLSDDSEYKLGTYPFSGIKKKVEGSKFALIGDRKLKSLSTDALVWDRANINLKNHFKVLSIFIFSNGTCYLVLSPLGESEIYLGLFFKAPSLEKDIQNLIQSKNQNGLDTCVSSIPIITEIFGETNSSIGRWIEIYNPNTFPICEEGLEFNLLGNKVSLPITTGFISPYETRIYAEDSASLERISLSGIKWGDLKKVGKILLGRLDQYLEFNLPGTGYLFGETYYSWKGKSFSNCEAASKFCMDPGENRDSNIESESACDLNDFELEELNPNGLLHKGILHSDWKYLDLIYNGSKICDPSSLRIAWGKNLFPIHISKRISSDEILNIGNLPFLLGNSSYSLSNFKSVTANDIVSLSNSSGKEKVLWDGIFRTFRGIPNRIVLQKTNGETVSICFKNGLAILHSNSADPAFSQSAIYSENPRTSPARKFCKRSEIESKAIFSEVSWMGSYQGPDPISKDRFLEFVSVTENSPDSAYLEIIQGNGTAISILLPLEKEGLSLLSSGKSTCFPEIEFWKDTSFSLPSSGTNILKIYDPYTGKLWDEFSYSSAGPGVNDTRNKIRKSAYSKIGPATRFWSVSSYAGRPYRDPSCPLTDAHPGFPE</sequence>
<dbReference type="Proteomes" id="UP000297871">
    <property type="component" value="Unassembled WGS sequence"/>
</dbReference>
<organism evidence="2 3">
    <name type="scientific">Leptospira koniambonensis</name>
    <dbReference type="NCBI Taxonomy" id="2484950"/>
    <lineage>
        <taxon>Bacteria</taxon>
        <taxon>Pseudomonadati</taxon>
        <taxon>Spirochaetota</taxon>
        <taxon>Spirochaetia</taxon>
        <taxon>Leptospirales</taxon>
        <taxon>Leptospiraceae</taxon>
        <taxon>Leptospira</taxon>
    </lineage>
</organism>
<dbReference type="PROSITE" id="PS51257">
    <property type="entry name" value="PROKAR_LIPOPROTEIN"/>
    <property type="match status" value="1"/>
</dbReference>
<evidence type="ECO:0000313" key="2">
    <source>
        <dbReference type="EMBL" id="TGL36468.1"/>
    </source>
</evidence>